<dbReference type="InterPro" id="IPR045247">
    <property type="entry name" value="Oye-like"/>
</dbReference>
<keyword evidence="3" id="KW-0288">FMN</keyword>
<accession>A0A167CCB5</accession>
<dbReference type="PANTHER" id="PTHR22893">
    <property type="entry name" value="NADH OXIDOREDUCTASE-RELATED"/>
    <property type="match status" value="1"/>
</dbReference>
<dbReference type="PANTHER" id="PTHR22893:SF91">
    <property type="entry name" value="NADPH DEHYDROGENASE 2-RELATED"/>
    <property type="match status" value="1"/>
</dbReference>
<dbReference type="KEGG" id="slb:AWJ20_4315"/>
<reference evidence="5 6" key="1">
    <citation type="submission" date="2016-02" db="EMBL/GenBank/DDBJ databases">
        <title>Complete genome sequence and transcriptome regulation of the pentose utilising yeast Sugiyamaella lignohabitans.</title>
        <authorList>
            <person name="Bellasio M."/>
            <person name="Peymann A."/>
            <person name="Valli M."/>
            <person name="Sipitzky M."/>
            <person name="Graf A."/>
            <person name="Sauer M."/>
            <person name="Marx H."/>
            <person name="Mattanovich D."/>
        </authorList>
    </citation>
    <scope>NUCLEOTIDE SEQUENCE [LARGE SCALE GENOMIC DNA]</scope>
    <source>
        <strain evidence="5 6">CBS 10342</strain>
    </source>
</reference>
<dbReference type="AlphaFoldDB" id="A0A167CCB5"/>
<dbReference type="Gene3D" id="3.20.20.70">
    <property type="entry name" value="Aldolase class I"/>
    <property type="match status" value="1"/>
</dbReference>
<evidence type="ECO:0000313" key="6">
    <source>
        <dbReference type="Proteomes" id="UP000189580"/>
    </source>
</evidence>
<dbReference type="RefSeq" id="XP_018733977.1">
    <property type="nucleotide sequence ID" value="XM_018881382.1"/>
</dbReference>
<dbReference type="GO" id="GO:0010181">
    <property type="term" value="F:FMN binding"/>
    <property type="evidence" value="ECO:0007669"/>
    <property type="project" value="InterPro"/>
</dbReference>
<comment type="similarity">
    <text evidence="2">Belongs to the NADH:flavin oxidoreductase/NADH oxidase family.</text>
</comment>
<gene>
    <name evidence="5" type="primary">OYE2</name>
    <name evidence="5" type="ORF">AWJ20_4315</name>
</gene>
<evidence type="ECO:0000256" key="2">
    <source>
        <dbReference type="ARBA" id="ARBA00005979"/>
    </source>
</evidence>
<dbReference type="GO" id="GO:0003959">
    <property type="term" value="F:NADPH dehydrogenase activity"/>
    <property type="evidence" value="ECO:0007669"/>
    <property type="project" value="TreeGrafter"/>
</dbReference>
<name>A0A167CCB5_9ASCO</name>
<evidence type="ECO:0000256" key="3">
    <source>
        <dbReference type="ARBA" id="ARBA00022643"/>
    </source>
</evidence>
<dbReference type="OrthoDB" id="276546at2759"/>
<dbReference type="InterPro" id="IPR013785">
    <property type="entry name" value="Aldolase_TIM"/>
</dbReference>
<feature type="domain" description="NADH:flavin oxidoreductase/NADH oxidase N-terminal" evidence="4">
    <location>
        <begin position="11"/>
        <end position="179"/>
    </location>
</feature>
<evidence type="ECO:0000259" key="4">
    <source>
        <dbReference type="Pfam" id="PF00724"/>
    </source>
</evidence>
<dbReference type="SUPFAM" id="SSF51395">
    <property type="entry name" value="FMN-linked oxidoreductases"/>
    <property type="match status" value="1"/>
</dbReference>
<keyword evidence="6" id="KW-1185">Reference proteome</keyword>
<protein>
    <submittedName>
        <fullName evidence="5">Oye2p</fullName>
    </submittedName>
</protein>
<keyword evidence="3" id="KW-0285">Flavoprotein</keyword>
<dbReference type="Pfam" id="PF00724">
    <property type="entry name" value="Oxidored_FMN"/>
    <property type="match status" value="1"/>
</dbReference>
<evidence type="ECO:0000256" key="1">
    <source>
        <dbReference type="ARBA" id="ARBA00001917"/>
    </source>
</evidence>
<proteinExistence type="inferred from homology"/>
<organism evidence="5 6">
    <name type="scientific">Sugiyamaella lignohabitans</name>
    <dbReference type="NCBI Taxonomy" id="796027"/>
    <lineage>
        <taxon>Eukaryota</taxon>
        <taxon>Fungi</taxon>
        <taxon>Dikarya</taxon>
        <taxon>Ascomycota</taxon>
        <taxon>Saccharomycotina</taxon>
        <taxon>Dipodascomycetes</taxon>
        <taxon>Dipodascales</taxon>
        <taxon>Trichomonascaceae</taxon>
        <taxon>Sugiyamaella</taxon>
    </lineage>
</organism>
<dbReference type="EMBL" id="CP014500">
    <property type="protein sequence ID" value="ANB11500.1"/>
    <property type="molecule type" value="Genomic_DNA"/>
</dbReference>
<comment type="cofactor">
    <cofactor evidence="1">
        <name>FMN</name>
        <dbReference type="ChEBI" id="CHEBI:58210"/>
    </cofactor>
</comment>
<dbReference type="InterPro" id="IPR001155">
    <property type="entry name" value="OxRdtase_FMN_N"/>
</dbReference>
<sequence length="179" mass="19612">MTVSGDATPLLYTPLKVGRYELQHRVVLAPLTRFRSPNHVPTDSVAEYYAQRASRPGTLLITEGTYIAAKAGGYPHVPGIWSEEQVKAWKKVVDRVNVHNSYLFVQLWALGRAAEPKVLESEGLKDQYVSASNVAMADKIAPRALTKDEIKEYVQHYVQAAKNSIAAGAAGVEIHNANG</sequence>
<dbReference type="GeneID" id="30036434"/>
<dbReference type="Proteomes" id="UP000189580">
    <property type="component" value="Chromosome c"/>
</dbReference>
<evidence type="ECO:0000313" key="5">
    <source>
        <dbReference type="EMBL" id="ANB11500.1"/>
    </source>
</evidence>